<sequence>MVLIDWLLDNIFVVFILGAFISWIGKQIKAAEETVERKEQQEQRSTAVVTEVEPRTRRTVKQEQEQIVVSQPTVKQQTKAKQLPTHPLVQGVIFSEVFGPPRAKRPYSRK</sequence>
<evidence type="ECO:0000313" key="2">
    <source>
        <dbReference type="Proteomes" id="UP000182738"/>
    </source>
</evidence>
<organism evidence="1 2">
    <name type="scientific">Anoxybacillus suryakundensis</name>
    <dbReference type="NCBI Taxonomy" id="1325335"/>
    <lineage>
        <taxon>Bacteria</taxon>
        <taxon>Bacillati</taxon>
        <taxon>Bacillota</taxon>
        <taxon>Bacilli</taxon>
        <taxon>Bacillales</taxon>
        <taxon>Anoxybacillaceae</taxon>
        <taxon>Anoxybacillus</taxon>
    </lineage>
</organism>
<dbReference type="EMBL" id="CYGZ01000006">
    <property type="protein sequence ID" value="CUA79938.1"/>
    <property type="molecule type" value="Genomic_DNA"/>
</dbReference>
<proteinExistence type="predicted"/>
<dbReference type="Proteomes" id="UP000182738">
    <property type="component" value="Unassembled WGS sequence"/>
</dbReference>
<dbReference type="STRING" id="1325335.GCA_001418025_01247"/>
<gene>
    <name evidence="1" type="ORF">Ga0061060_106147</name>
</gene>
<dbReference type="RefSeq" id="WP_245191150.1">
    <property type="nucleotide sequence ID" value="NZ_BAABDZ010000006.1"/>
</dbReference>
<keyword evidence="2" id="KW-1185">Reference proteome</keyword>
<evidence type="ECO:0000313" key="1">
    <source>
        <dbReference type="EMBL" id="CUA79938.1"/>
    </source>
</evidence>
<name>A0A0K6GN05_9BACL</name>
<protein>
    <submittedName>
        <fullName evidence="1">Uncharacterized protein</fullName>
    </submittedName>
</protein>
<reference evidence="2" key="1">
    <citation type="submission" date="2015-08" db="EMBL/GenBank/DDBJ databases">
        <authorList>
            <person name="Varghese N."/>
        </authorList>
    </citation>
    <scope>NUCLEOTIDE SEQUENCE [LARGE SCALE GENOMIC DNA]</scope>
    <source>
        <strain evidence="2">DSM 27374</strain>
    </source>
</reference>
<dbReference type="AlphaFoldDB" id="A0A0K6GN05"/>
<accession>A0A0K6GN05</accession>